<gene>
    <name evidence="1" type="ORF">DWB61_12690</name>
</gene>
<protein>
    <submittedName>
        <fullName evidence="1">Uncharacterized protein</fullName>
    </submittedName>
</protein>
<proteinExistence type="predicted"/>
<dbReference type="EMBL" id="QQWG01000013">
    <property type="protein sequence ID" value="RRG20397.1"/>
    <property type="molecule type" value="Genomic_DNA"/>
</dbReference>
<reference evidence="1 2" key="1">
    <citation type="submission" date="2018-07" db="EMBL/GenBank/DDBJ databases">
        <title>Draft genome sequence of Ancylomarina sp. M1P.</title>
        <authorList>
            <person name="Yadav S."/>
            <person name="Villanueva L."/>
            <person name="Damste J.S.S."/>
        </authorList>
    </citation>
    <scope>NUCLEOTIDE SEQUENCE [LARGE SCALE GENOMIC DNA]</scope>
    <source>
        <strain evidence="1 2">M1P</strain>
    </source>
</reference>
<dbReference type="Proteomes" id="UP000285794">
    <property type="component" value="Unassembled WGS sequence"/>
</dbReference>
<dbReference type="RefSeq" id="WP_125031259.1">
    <property type="nucleotide sequence ID" value="NZ_JAPXVP010000011.1"/>
</dbReference>
<evidence type="ECO:0000313" key="1">
    <source>
        <dbReference type="EMBL" id="RRG20397.1"/>
    </source>
</evidence>
<sequence>MKIYSYIKYLLIGSLFFTLQSCDDNFADLKEKSLTWQESTHLKINAVEGKENFIWEKSVETSLQYWKNTSIELDVVINSKKARTELSKIDFYITAEERDGYNYSAPFDTNGKLLRTISAIPEDGKLSLALNAEEVYQMFSSDFKNDRTVSKVLSGDLFELHWVITAKDGSVMDSRNYVGGEYRYDFSGLYLELSPVWPNTFKVEWLAGKDLLEMIGASFASDEITITATTASGTYDAPYLFNANIGMPFMASLVFNSDTGETQVADVWGLGAGWKFSNIDGVSLDIELTGTENILMPGAYKVRLTRTDGANWPTNIH</sequence>
<name>A0A425XZ51_9BACT</name>
<evidence type="ECO:0000313" key="2">
    <source>
        <dbReference type="Proteomes" id="UP000285794"/>
    </source>
</evidence>
<keyword evidence="2" id="KW-1185">Reference proteome</keyword>
<dbReference type="OrthoDB" id="820612at2"/>
<comment type="caution">
    <text evidence="1">The sequence shown here is derived from an EMBL/GenBank/DDBJ whole genome shotgun (WGS) entry which is preliminary data.</text>
</comment>
<organism evidence="1 2">
    <name type="scientific">Ancylomarina euxinus</name>
    <dbReference type="NCBI Taxonomy" id="2283627"/>
    <lineage>
        <taxon>Bacteria</taxon>
        <taxon>Pseudomonadati</taxon>
        <taxon>Bacteroidota</taxon>
        <taxon>Bacteroidia</taxon>
        <taxon>Marinilabiliales</taxon>
        <taxon>Marinifilaceae</taxon>
        <taxon>Ancylomarina</taxon>
    </lineage>
</organism>
<dbReference type="AlphaFoldDB" id="A0A425XZ51"/>
<accession>A0A425XZ51</accession>
<dbReference type="PROSITE" id="PS51257">
    <property type="entry name" value="PROKAR_LIPOPROTEIN"/>
    <property type="match status" value="1"/>
</dbReference>